<reference evidence="2" key="1">
    <citation type="submission" date="2022-11" db="UniProtKB">
        <authorList>
            <consortium name="WormBaseParasite"/>
        </authorList>
    </citation>
    <scope>IDENTIFICATION</scope>
</reference>
<evidence type="ECO:0000313" key="2">
    <source>
        <dbReference type="WBParaSite" id="nRc.2.0.1.t35203-RA"/>
    </source>
</evidence>
<evidence type="ECO:0000313" key="1">
    <source>
        <dbReference type="Proteomes" id="UP000887565"/>
    </source>
</evidence>
<name>A0A915K8Y7_ROMCU</name>
<sequence length="110" mass="13079">MEPGKETNEAFNFKQYYGCSKLNMQYYGYVWQEDVVYVPDSEILSDIDIPNLIFCNEPTIKNSLFYYNAEAKQISMWLERKKIPKDQNFSQWNQKVSLLFDLEGKKVQIV</sequence>
<dbReference type="Proteomes" id="UP000887565">
    <property type="component" value="Unplaced"/>
</dbReference>
<dbReference type="AlphaFoldDB" id="A0A915K8Y7"/>
<protein>
    <submittedName>
        <fullName evidence="2">Uncharacterized protein</fullName>
    </submittedName>
</protein>
<dbReference type="WBParaSite" id="nRc.2.0.1.t35203-RA">
    <property type="protein sequence ID" value="nRc.2.0.1.t35203-RA"/>
    <property type="gene ID" value="nRc.2.0.1.g35203"/>
</dbReference>
<organism evidence="1 2">
    <name type="scientific">Romanomermis culicivorax</name>
    <name type="common">Nematode worm</name>
    <dbReference type="NCBI Taxonomy" id="13658"/>
    <lineage>
        <taxon>Eukaryota</taxon>
        <taxon>Metazoa</taxon>
        <taxon>Ecdysozoa</taxon>
        <taxon>Nematoda</taxon>
        <taxon>Enoplea</taxon>
        <taxon>Dorylaimia</taxon>
        <taxon>Mermithida</taxon>
        <taxon>Mermithoidea</taxon>
        <taxon>Mermithidae</taxon>
        <taxon>Romanomermis</taxon>
    </lineage>
</organism>
<keyword evidence="1" id="KW-1185">Reference proteome</keyword>
<accession>A0A915K8Y7</accession>
<proteinExistence type="predicted"/>